<dbReference type="AlphaFoldDB" id="A0A6H5H2F7"/>
<dbReference type="Proteomes" id="UP000479000">
    <property type="component" value="Unassembled WGS sequence"/>
</dbReference>
<reference evidence="1 2" key="1">
    <citation type="submission" date="2020-02" db="EMBL/GenBank/DDBJ databases">
        <authorList>
            <person name="Ferguson B K."/>
        </authorList>
    </citation>
    <scope>NUCLEOTIDE SEQUENCE [LARGE SCALE GENOMIC DNA]</scope>
</reference>
<gene>
    <name evidence="1" type="ORF">NTEN_LOCUS15863</name>
</gene>
<sequence>MAPCIVRFTCTSAVGKSRTFKACECVIFSPPAIQHTKSNATRPKIPVTGPAIVSGYSRKLGTDPVCAPVTVQVRVSFTTVIPDYGSDRSLGFRLRPESRIPVTTGVSDSGYGRNCSSYSCRRYFSVYIFLFDWNEWNKKKVESNLVMPPRQSKHTGIQNVMVAFGIPESISSSAPYVYTIDYTTCTGRQLLNCGVNMDSNVNGSRRLLEKSLRILNESIL</sequence>
<evidence type="ECO:0000313" key="2">
    <source>
        <dbReference type="Proteomes" id="UP000479000"/>
    </source>
</evidence>
<keyword evidence="2" id="KW-1185">Reference proteome</keyword>
<protein>
    <submittedName>
        <fullName evidence="1">Uncharacterized protein</fullName>
    </submittedName>
</protein>
<dbReference type="EMBL" id="CADCXU010023369">
    <property type="protein sequence ID" value="CAB0010870.1"/>
    <property type="molecule type" value="Genomic_DNA"/>
</dbReference>
<accession>A0A6H5H2F7</accession>
<evidence type="ECO:0000313" key="1">
    <source>
        <dbReference type="EMBL" id="CAB0010870.1"/>
    </source>
</evidence>
<proteinExistence type="predicted"/>
<name>A0A6H5H2F7_9HEMI</name>
<organism evidence="1 2">
    <name type="scientific">Nesidiocoris tenuis</name>
    <dbReference type="NCBI Taxonomy" id="355587"/>
    <lineage>
        <taxon>Eukaryota</taxon>
        <taxon>Metazoa</taxon>
        <taxon>Ecdysozoa</taxon>
        <taxon>Arthropoda</taxon>
        <taxon>Hexapoda</taxon>
        <taxon>Insecta</taxon>
        <taxon>Pterygota</taxon>
        <taxon>Neoptera</taxon>
        <taxon>Paraneoptera</taxon>
        <taxon>Hemiptera</taxon>
        <taxon>Heteroptera</taxon>
        <taxon>Panheteroptera</taxon>
        <taxon>Cimicomorpha</taxon>
        <taxon>Miridae</taxon>
        <taxon>Dicyphina</taxon>
        <taxon>Nesidiocoris</taxon>
    </lineage>
</organism>